<reference evidence="2" key="1">
    <citation type="submission" date="2022-11" db="UniProtKB">
        <authorList>
            <consortium name="WormBaseParasite"/>
        </authorList>
    </citation>
    <scope>IDENTIFICATION</scope>
</reference>
<name>A0AC34QWN2_9BILA</name>
<sequence length="305" mass="34707">MRLRHNPEKYKFCQICLVTFVVWLQFLPLIRASTAAKAWRHAGRREVWPLAVSEPEPGISDLGDDDDLEFSVNTAPRKERQLAFTRRPIYEVSKRKPIYILFPLPEQPGYKELNPFGITIGKTRPVVDEAIEEVYRRHLVPEGSLDIAFEDTKLSDAVGPNVAIHALVKNKLDCIIGYAFVYSLAPVARMSPHWQDRYAFVYSLAPVARMSPHWQDSDSHGIPIITSVGLTANLDNRREYQLMTRISSPYKIVKDAVVSLWKFFNWTRDAVRGVLLDDGQFGAVLDQVPTHGAQLLHVQRSALQC</sequence>
<protein>
    <submittedName>
        <fullName evidence="2">Receptor ligand binding region domain-containing protein</fullName>
    </submittedName>
</protein>
<proteinExistence type="predicted"/>
<evidence type="ECO:0000313" key="2">
    <source>
        <dbReference type="WBParaSite" id="JU765_v2.g19963.t2"/>
    </source>
</evidence>
<evidence type="ECO:0000313" key="1">
    <source>
        <dbReference type="Proteomes" id="UP000887576"/>
    </source>
</evidence>
<dbReference type="Proteomes" id="UP000887576">
    <property type="component" value="Unplaced"/>
</dbReference>
<accession>A0AC34QWN2</accession>
<dbReference type="WBParaSite" id="JU765_v2.g19963.t2">
    <property type="protein sequence ID" value="JU765_v2.g19963.t2"/>
    <property type="gene ID" value="JU765_v2.g19963"/>
</dbReference>
<organism evidence="1 2">
    <name type="scientific">Panagrolaimus sp. JU765</name>
    <dbReference type="NCBI Taxonomy" id="591449"/>
    <lineage>
        <taxon>Eukaryota</taxon>
        <taxon>Metazoa</taxon>
        <taxon>Ecdysozoa</taxon>
        <taxon>Nematoda</taxon>
        <taxon>Chromadorea</taxon>
        <taxon>Rhabditida</taxon>
        <taxon>Tylenchina</taxon>
        <taxon>Panagrolaimomorpha</taxon>
        <taxon>Panagrolaimoidea</taxon>
        <taxon>Panagrolaimidae</taxon>
        <taxon>Panagrolaimus</taxon>
    </lineage>
</organism>